<proteinExistence type="predicted"/>
<gene>
    <name evidence="3" type="ORF">G6011_01774</name>
</gene>
<dbReference type="AlphaFoldDB" id="A0AAD4IKV8"/>
<keyword evidence="4" id="KW-1185">Reference proteome</keyword>
<feature type="region of interest" description="Disordered" evidence="2">
    <location>
        <begin position="90"/>
        <end position="156"/>
    </location>
</feature>
<evidence type="ECO:0000256" key="2">
    <source>
        <dbReference type="SAM" id="MobiDB-lite"/>
    </source>
</evidence>
<organism evidence="3 4">
    <name type="scientific">Alternaria panax</name>
    <dbReference type="NCBI Taxonomy" id="48097"/>
    <lineage>
        <taxon>Eukaryota</taxon>
        <taxon>Fungi</taxon>
        <taxon>Dikarya</taxon>
        <taxon>Ascomycota</taxon>
        <taxon>Pezizomycotina</taxon>
        <taxon>Dothideomycetes</taxon>
        <taxon>Pleosporomycetidae</taxon>
        <taxon>Pleosporales</taxon>
        <taxon>Pleosporineae</taxon>
        <taxon>Pleosporaceae</taxon>
        <taxon>Alternaria</taxon>
        <taxon>Alternaria sect. Panax</taxon>
    </lineage>
</organism>
<feature type="coiled-coil region" evidence="1">
    <location>
        <begin position="33"/>
        <end position="60"/>
    </location>
</feature>
<dbReference type="EMBL" id="JAANER010000001">
    <property type="protein sequence ID" value="KAG9196653.1"/>
    <property type="molecule type" value="Genomic_DNA"/>
</dbReference>
<comment type="caution">
    <text evidence="3">The sequence shown here is derived from an EMBL/GenBank/DDBJ whole genome shotgun (WGS) entry which is preliminary data.</text>
</comment>
<evidence type="ECO:0000256" key="1">
    <source>
        <dbReference type="SAM" id="Coils"/>
    </source>
</evidence>
<reference evidence="3" key="1">
    <citation type="submission" date="2021-07" db="EMBL/GenBank/DDBJ databases">
        <title>Genome Resource of American Ginseng Black Spot Pathogen Alternaria panax.</title>
        <authorList>
            <person name="Qiu C."/>
            <person name="Wang W."/>
            <person name="Liu Z."/>
        </authorList>
    </citation>
    <scope>NUCLEOTIDE SEQUENCE</scope>
    <source>
        <strain evidence="3">BNCC115425</strain>
    </source>
</reference>
<dbReference type="Proteomes" id="UP001199106">
    <property type="component" value="Unassembled WGS sequence"/>
</dbReference>
<evidence type="ECO:0000313" key="4">
    <source>
        <dbReference type="Proteomes" id="UP001199106"/>
    </source>
</evidence>
<sequence>MKLHSPHPRQIQAQLQALGDEIQSIREEHDGHITGLGERLREAEERQQQLRHQLNTAMDRSVGPLGNTCSGHAMSHNITALQEFSGGTKGFGKHGSRYSSLPATTSARYRGSPPRLPPSQLADLDATPHPHGAVLHSCPDGLQPPRKQQAQAGSKDNAAYLPMVMENIMAERHRHERRGTLRSCGFTLEQGKSNGARCSQNSFHMPCFRAHHFCYCRQHMRVIPGAKMVCSHRSKQDCLVVVFEDHEGWDTIVDAALAAGNLGNKGVDAEELKEALFPPQDYPHRYMRAQD</sequence>
<name>A0AAD4IKV8_9PLEO</name>
<evidence type="ECO:0000313" key="3">
    <source>
        <dbReference type="EMBL" id="KAG9196653.1"/>
    </source>
</evidence>
<protein>
    <submittedName>
        <fullName evidence="3">Uncharacterized protein</fullName>
    </submittedName>
</protein>
<feature type="compositionally biased region" description="Polar residues" evidence="2">
    <location>
        <begin position="97"/>
        <end position="107"/>
    </location>
</feature>
<accession>A0AAD4IKV8</accession>
<keyword evidence="1" id="KW-0175">Coiled coil</keyword>